<protein>
    <submittedName>
        <fullName evidence="2">SDR family oxidoreductase</fullName>
    </submittedName>
</protein>
<dbReference type="PANTHER" id="PTHR43245:SF52">
    <property type="entry name" value="NAD-DEPENDENT EPIMERASE_DEHYDRATASE"/>
    <property type="match status" value="1"/>
</dbReference>
<feature type="domain" description="NAD-dependent epimerase/dehydratase" evidence="1">
    <location>
        <begin position="5"/>
        <end position="230"/>
    </location>
</feature>
<dbReference type="InterPro" id="IPR050177">
    <property type="entry name" value="Lipid_A_modif_metabolic_enz"/>
</dbReference>
<proteinExistence type="predicted"/>
<dbReference type="PANTHER" id="PTHR43245">
    <property type="entry name" value="BIFUNCTIONAL POLYMYXIN RESISTANCE PROTEIN ARNA"/>
    <property type="match status" value="1"/>
</dbReference>
<reference evidence="3" key="1">
    <citation type="journal article" date="2019" name="Int. J. Syst. Evol. Microbiol.">
        <title>The Global Catalogue of Microorganisms (GCM) 10K type strain sequencing project: providing services to taxonomists for standard genome sequencing and annotation.</title>
        <authorList>
            <consortium name="The Broad Institute Genomics Platform"/>
            <consortium name="The Broad Institute Genome Sequencing Center for Infectious Disease"/>
            <person name="Wu L."/>
            <person name="Ma J."/>
        </authorList>
    </citation>
    <scope>NUCLEOTIDE SEQUENCE [LARGE SCALE GENOMIC DNA]</scope>
    <source>
        <strain evidence="3">JCM 16929</strain>
    </source>
</reference>
<dbReference type="InterPro" id="IPR001509">
    <property type="entry name" value="Epimerase_deHydtase"/>
</dbReference>
<sequence>MPRVVLVTGVSRDLGARFARTLAAEGGYEVIGVDVLPPRHDLGAVSFVRADIRNPIIAKVIASRQVDTVVHMAMVVTAGSAGGRSAMKEINVIGTMQLLAACQKSETFEKLVVQSSVSVYGASPRDPAKFSEEMSPRNSPRTGFGKDSIEIEAYVRGLARRRPDVAVSTLRLANLMGAGVDSHVTRYLSLPVVPRVMGFDARLQFLHPTDAVRALLWATRDEIPGTYNVAAADIVTLTQAIRMMGRPSLPVPQVAAPSVAGLIRQARLGDFSSDMVDALTYGRAMATDRFARATAEIDGVGFTPSYSSRECVQEFVGVSRPGLLDPVQVSAALEKIEGALSVRPRAEAEHG</sequence>
<organism evidence="2 3">
    <name type="scientific">Microlunatus ginsengisoli</name>
    <dbReference type="NCBI Taxonomy" id="363863"/>
    <lineage>
        <taxon>Bacteria</taxon>
        <taxon>Bacillati</taxon>
        <taxon>Actinomycetota</taxon>
        <taxon>Actinomycetes</taxon>
        <taxon>Propionibacteriales</taxon>
        <taxon>Propionibacteriaceae</taxon>
        <taxon>Microlunatus</taxon>
    </lineage>
</organism>
<comment type="caution">
    <text evidence="2">The sequence shown here is derived from an EMBL/GenBank/DDBJ whole genome shotgun (WGS) entry which is preliminary data.</text>
</comment>
<name>A0ABP6ZHP3_9ACTN</name>
<evidence type="ECO:0000313" key="2">
    <source>
        <dbReference type="EMBL" id="GAA3609364.1"/>
    </source>
</evidence>
<dbReference type="SUPFAM" id="SSF51735">
    <property type="entry name" value="NAD(P)-binding Rossmann-fold domains"/>
    <property type="match status" value="1"/>
</dbReference>
<keyword evidence="3" id="KW-1185">Reference proteome</keyword>
<evidence type="ECO:0000259" key="1">
    <source>
        <dbReference type="Pfam" id="PF01370"/>
    </source>
</evidence>
<evidence type="ECO:0000313" key="3">
    <source>
        <dbReference type="Proteomes" id="UP001501490"/>
    </source>
</evidence>
<dbReference type="EMBL" id="BAABAB010000006">
    <property type="protein sequence ID" value="GAA3609364.1"/>
    <property type="molecule type" value="Genomic_DNA"/>
</dbReference>
<gene>
    <name evidence="2" type="ORF">GCM10022236_08770</name>
</gene>
<dbReference type="RefSeq" id="WP_344801872.1">
    <property type="nucleotide sequence ID" value="NZ_BAABAB010000006.1"/>
</dbReference>
<dbReference type="Proteomes" id="UP001501490">
    <property type="component" value="Unassembled WGS sequence"/>
</dbReference>
<accession>A0ABP6ZHP3</accession>
<dbReference type="InterPro" id="IPR036291">
    <property type="entry name" value="NAD(P)-bd_dom_sf"/>
</dbReference>
<dbReference type="Pfam" id="PF01370">
    <property type="entry name" value="Epimerase"/>
    <property type="match status" value="1"/>
</dbReference>
<dbReference type="Gene3D" id="3.40.50.720">
    <property type="entry name" value="NAD(P)-binding Rossmann-like Domain"/>
    <property type="match status" value="1"/>
</dbReference>